<accession>A0AAV7V1W0</accession>
<evidence type="ECO:0000256" key="1">
    <source>
        <dbReference type="SAM" id="SignalP"/>
    </source>
</evidence>
<feature type="chain" id="PRO_5043597048" evidence="1">
    <location>
        <begin position="18"/>
        <end position="102"/>
    </location>
</feature>
<proteinExistence type="predicted"/>
<keyword evidence="3" id="KW-1185">Reference proteome</keyword>
<reference evidence="2" key="1">
    <citation type="journal article" date="2022" name="bioRxiv">
        <title>Sequencing and chromosome-scale assembly of the giantPleurodeles waltlgenome.</title>
        <authorList>
            <person name="Brown T."/>
            <person name="Elewa A."/>
            <person name="Iarovenko S."/>
            <person name="Subramanian E."/>
            <person name="Araus A.J."/>
            <person name="Petzold A."/>
            <person name="Susuki M."/>
            <person name="Suzuki K.-i.T."/>
            <person name="Hayashi T."/>
            <person name="Toyoda A."/>
            <person name="Oliveira C."/>
            <person name="Osipova E."/>
            <person name="Leigh N.D."/>
            <person name="Simon A."/>
            <person name="Yun M.H."/>
        </authorList>
    </citation>
    <scope>NUCLEOTIDE SEQUENCE</scope>
    <source>
        <strain evidence="2">20211129_DDA</strain>
        <tissue evidence="2">Liver</tissue>
    </source>
</reference>
<feature type="signal peptide" evidence="1">
    <location>
        <begin position="1"/>
        <end position="17"/>
    </location>
</feature>
<protein>
    <submittedName>
        <fullName evidence="2">Uncharacterized protein</fullName>
    </submittedName>
</protein>
<name>A0AAV7V1W0_PLEWA</name>
<gene>
    <name evidence="2" type="ORF">NDU88_004474</name>
</gene>
<organism evidence="2 3">
    <name type="scientific">Pleurodeles waltl</name>
    <name type="common">Iberian ribbed newt</name>
    <dbReference type="NCBI Taxonomy" id="8319"/>
    <lineage>
        <taxon>Eukaryota</taxon>
        <taxon>Metazoa</taxon>
        <taxon>Chordata</taxon>
        <taxon>Craniata</taxon>
        <taxon>Vertebrata</taxon>
        <taxon>Euteleostomi</taxon>
        <taxon>Amphibia</taxon>
        <taxon>Batrachia</taxon>
        <taxon>Caudata</taxon>
        <taxon>Salamandroidea</taxon>
        <taxon>Salamandridae</taxon>
        <taxon>Pleurodelinae</taxon>
        <taxon>Pleurodeles</taxon>
    </lineage>
</organism>
<sequence length="102" mass="11418">MAVACILWVQLIATGEAAGRPRWWLPNSNEWSKCGRGRWQSLRHLGYWLRAVPLGVLRTERREQLCSEAGVKMTPLCLPVEPGNHDGDCPALKHCPCEARVG</sequence>
<dbReference type="AlphaFoldDB" id="A0AAV7V1W0"/>
<evidence type="ECO:0000313" key="3">
    <source>
        <dbReference type="Proteomes" id="UP001066276"/>
    </source>
</evidence>
<evidence type="ECO:0000313" key="2">
    <source>
        <dbReference type="EMBL" id="KAJ1195193.1"/>
    </source>
</evidence>
<dbReference type="EMBL" id="JANPWB010000004">
    <property type="protein sequence ID" value="KAJ1195193.1"/>
    <property type="molecule type" value="Genomic_DNA"/>
</dbReference>
<comment type="caution">
    <text evidence="2">The sequence shown here is derived from an EMBL/GenBank/DDBJ whole genome shotgun (WGS) entry which is preliminary data.</text>
</comment>
<dbReference type="Proteomes" id="UP001066276">
    <property type="component" value="Chromosome 2_2"/>
</dbReference>
<keyword evidence="1" id="KW-0732">Signal</keyword>